<dbReference type="Proteomes" id="UP001377168">
    <property type="component" value="Unassembled WGS sequence"/>
</dbReference>
<dbReference type="EMBL" id="JBBKAJ010000021">
    <property type="protein sequence ID" value="MEJ8632477.1"/>
    <property type="molecule type" value="Genomic_DNA"/>
</dbReference>
<proteinExistence type="predicted"/>
<sequence>MRGIFFFRETGEPGVLIRRVFALLGPYRWVLAAAVGIEVLSSLLVVAPPLLVGRLVNQVAQGAGTHQLVGSAAALAAVALAGGALSLAGMWFATRLAERMVRDLRVRVFTHVQGMPLAFFARARTGALVNRLTGDLDGVGQACASILSGIVGSVLTLILAGSIMLALSWHVTLAAFLAAVFLIAIARRAGRRMADLTRRHAQAEARLASTLTERFTVNGALLVKLFGLSGTEIRHIGQQSHEVAGLTVRVQMSAQRFGTALALVFTLTQTLAYALGGILAGQHIISTGTVITLSLLLTHLHSPIASLSHIRIQLATTRVGFERIFEVLDLPTTPSPSLATHAGNDTGDHATTPDKPHGATTSHTRERQEKRAPVPPALTKTQPVATPSSLAPRFNPDHIQRTRSRAHPSPNRTGRVEFRHVSFRHPTNICLPSLEDGNHSHHTPNPPVLHDICLTLHPGQTTALVGPSGAGKTTLALLIPRIHTPTSGTILIDDTDTLPLDQLRARIGVVTQHTHLFHETLANNLRYARPDAGDHQLHHALERAYLSDLLHTLPQGLDTIVGEGGHHLSGGEKQRLAIARVILKNPDIIILDEATAHLDSLTEAAIQHALTRTLAHRTALVIAHRLSTIHKADHIVVLHQGTITEQGTHTRLLAQNGHYSRMHHKGLSG</sequence>
<evidence type="ECO:0000313" key="2">
    <source>
        <dbReference type="Proteomes" id="UP001377168"/>
    </source>
</evidence>
<accession>A0ACC6PM82</accession>
<keyword evidence="2" id="KW-1185">Reference proteome</keyword>
<protein>
    <submittedName>
        <fullName evidence="1">ABC transporter ATP-binding protein</fullName>
    </submittedName>
</protein>
<keyword evidence="1" id="KW-0067">ATP-binding</keyword>
<keyword evidence="1" id="KW-0547">Nucleotide-binding</keyword>
<evidence type="ECO:0000313" key="1">
    <source>
        <dbReference type="EMBL" id="MEJ8632477.1"/>
    </source>
</evidence>
<organism evidence="1 2">
    <name type="scientific">Streptomyces achmelvichensis</name>
    <dbReference type="NCBI Taxonomy" id="3134111"/>
    <lineage>
        <taxon>Bacteria</taxon>
        <taxon>Bacillati</taxon>
        <taxon>Actinomycetota</taxon>
        <taxon>Actinomycetes</taxon>
        <taxon>Kitasatosporales</taxon>
        <taxon>Streptomycetaceae</taxon>
        <taxon>Streptomyces</taxon>
    </lineage>
</organism>
<comment type="caution">
    <text evidence="1">The sequence shown here is derived from an EMBL/GenBank/DDBJ whole genome shotgun (WGS) entry which is preliminary data.</text>
</comment>
<gene>
    <name evidence="1" type="ORF">WKI67_03410</name>
</gene>
<name>A0ACC6PM82_9ACTN</name>
<reference evidence="1" key="1">
    <citation type="submission" date="2024-03" db="EMBL/GenBank/DDBJ databases">
        <title>Novel Streptomyces species of biotechnological and ecological value are a feature of Machair soil.</title>
        <authorList>
            <person name="Prole J.R."/>
            <person name="Goodfellow M."/>
            <person name="Allenby N."/>
            <person name="Ward A.C."/>
        </authorList>
    </citation>
    <scope>NUCLEOTIDE SEQUENCE</scope>
    <source>
        <strain evidence="1">MS2.AVA.5</strain>
    </source>
</reference>